<organism evidence="2 3">
    <name type="scientific">Leifsonia kafniensis</name>
    <dbReference type="NCBI Taxonomy" id="475957"/>
    <lineage>
        <taxon>Bacteria</taxon>
        <taxon>Bacillati</taxon>
        <taxon>Actinomycetota</taxon>
        <taxon>Actinomycetes</taxon>
        <taxon>Micrococcales</taxon>
        <taxon>Microbacteriaceae</taxon>
        <taxon>Leifsonia</taxon>
    </lineage>
</organism>
<protein>
    <submittedName>
        <fullName evidence="2">Helix-turn-helix domain-containing protein</fullName>
    </submittedName>
</protein>
<dbReference type="Gene3D" id="1.10.10.10">
    <property type="entry name" value="Winged helix-like DNA-binding domain superfamily/Winged helix DNA-binding domain"/>
    <property type="match status" value="1"/>
</dbReference>
<evidence type="ECO:0000313" key="2">
    <source>
        <dbReference type="EMBL" id="GAA3889540.1"/>
    </source>
</evidence>
<comment type="caution">
    <text evidence="2">The sequence shown here is derived from an EMBL/GenBank/DDBJ whole genome shotgun (WGS) entry which is preliminary data.</text>
</comment>
<keyword evidence="3" id="KW-1185">Reference proteome</keyword>
<gene>
    <name evidence="2" type="ORF">GCM10022381_34400</name>
</gene>
<proteinExistence type="predicted"/>
<dbReference type="InterPro" id="IPR011991">
    <property type="entry name" value="ArsR-like_HTH"/>
</dbReference>
<dbReference type="CDD" id="cd00090">
    <property type="entry name" value="HTH_ARSR"/>
    <property type="match status" value="1"/>
</dbReference>
<dbReference type="SUPFAM" id="SSF46785">
    <property type="entry name" value="Winged helix' DNA-binding domain"/>
    <property type="match status" value="1"/>
</dbReference>
<accession>A0ABP7KW86</accession>
<dbReference type="SMART" id="SM00418">
    <property type="entry name" value="HTH_ARSR"/>
    <property type="match status" value="1"/>
</dbReference>
<dbReference type="Proteomes" id="UP001501803">
    <property type="component" value="Unassembled WGS sequence"/>
</dbReference>
<dbReference type="InterPro" id="IPR036390">
    <property type="entry name" value="WH_DNA-bd_sf"/>
</dbReference>
<dbReference type="EMBL" id="BAABCN010000012">
    <property type="protein sequence ID" value="GAA3889540.1"/>
    <property type="molecule type" value="Genomic_DNA"/>
</dbReference>
<dbReference type="InterPro" id="IPR001845">
    <property type="entry name" value="HTH_ArsR_DNA-bd_dom"/>
</dbReference>
<evidence type="ECO:0000259" key="1">
    <source>
        <dbReference type="SMART" id="SM00418"/>
    </source>
</evidence>
<dbReference type="InterPro" id="IPR036388">
    <property type="entry name" value="WH-like_DNA-bd_sf"/>
</dbReference>
<evidence type="ECO:0000313" key="3">
    <source>
        <dbReference type="Proteomes" id="UP001501803"/>
    </source>
</evidence>
<feature type="domain" description="HTH arsR-type" evidence="1">
    <location>
        <begin position="26"/>
        <end position="133"/>
    </location>
</feature>
<reference evidence="3" key="1">
    <citation type="journal article" date="2019" name="Int. J. Syst. Evol. Microbiol.">
        <title>The Global Catalogue of Microorganisms (GCM) 10K type strain sequencing project: providing services to taxonomists for standard genome sequencing and annotation.</title>
        <authorList>
            <consortium name="The Broad Institute Genomics Platform"/>
            <consortium name="The Broad Institute Genome Sequencing Center for Infectious Disease"/>
            <person name="Wu L."/>
            <person name="Ma J."/>
        </authorList>
    </citation>
    <scope>NUCLEOTIDE SEQUENCE [LARGE SCALE GENOMIC DNA]</scope>
    <source>
        <strain evidence="3">JCM 17021</strain>
    </source>
</reference>
<name>A0ABP7KW86_9MICO</name>
<dbReference type="Pfam" id="PF12840">
    <property type="entry name" value="HTH_20"/>
    <property type="match status" value="1"/>
</dbReference>
<sequence length="238" mass="24807">MLMNAPAPFDALKKPDAPAPLSARVAAVSALSDPARRALFDLVSRSPGSVTRDAAAEAAGLSRSTTAFHLDRLAELGLLEVEYKRLSGRSGPGAGRPAKLYRRASTELSVSVPERHYDLAGDVLASAIELSAASGQPIHDALRTVAQAKGNQAGSRASSLPEALEQNGFEPVTDDDDLVFGNCPFHRLAQHHTAIVCALNYEFVNGLAAGAGDDAHTVVSDADAGRCCIRISPRTAGA</sequence>